<dbReference type="CDD" id="cd00118">
    <property type="entry name" value="LysM"/>
    <property type="match status" value="1"/>
</dbReference>
<dbReference type="GO" id="GO:0004497">
    <property type="term" value="F:monooxygenase activity"/>
    <property type="evidence" value="ECO:0007669"/>
    <property type="project" value="InterPro"/>
</dbReference>
<evidence type="ECO:0008006" key="3">
    <source>
        <dbReference type="Google" id="ProtNLM"/>
    </source>
</evidence>
<dbReference type="SUPFAM" id="SSF48264">
    <property type="entry name" value="Cytochrome P450"/>
    <property type="match status" value="1"/>
</dbReference>
<dbReference type="GO" id="GO:0020037">
    <property type="term" value="F:heme binding"/>
    <property type="evidence" value="ECO:0007669"/>
    <property type="project" value="InterPro"/>
</dbReference>
<evidence type="ECO:0000313" key="2">
    <source>
        <dbReference type="Proteomes" id="UP001174936"/>
    </source>
</evidence>
<dbReference type="Gene3D" id="3.10.350.10">
    <property type="entry name" value="LysM domain"/>
    <property type="match status" value="1"/>
</dbReference>
<sequence length="195" mass="21471">MRRQDGPVDPSTAKDCTYWATAVDKTFTCEYIEGLANLSHDDFVSRAPSQYGISADDFLKWNPNVGSACGTLWLGQGSQRHGTCLSLLQAAPDTVASGVYQAVVFLCSPGGRETQEIALEATLDAYGGDRALAWKMAFREDRVPLISSINKETLRYFTFAPYATPRRTTKDIEYHGVVIPRGITMILNAQEANHD</sequence>
<comment type="caution">
    <text evidence="1">The sequence shown here is derived from an EMBL/GenBank/DDBJ whole genome shotgun (WGS) entry which is preliminary data.</text>
</comment>
<protein>
    <recommendedName>
        <fullName evidence="3">LysM domain-containing protein</fullName>
    </recommendedName>
</protein>
<dbReference type="Pfam" id="PF00067">
    <property type="entry name" value="p450"/>
    <property type="match status" value="1"/>
</dbReference>
<dbReference type="Gene3D" id="1.10.630.10">
    <property type="entry name" value="Cytochrome P450"/>
    <property type="match status" value="1"/>
</dbReference>
<dbReference type="GO" id="GO:0016705">
    <property type="term" value="F:oxidoreductase activity, acting on paired donors, with incorporation or reduction of molecular oxygen"/>
    <property type="evidence" value="ECO:0007669"/>
    <property type="project" value="InterPro"/>
</dbReference>
<dbReference type="InterPro" id="IPR036779">
    <property type="entry name" value="LysM_dom_sf"/>
</dbReference>
<accession>A0AA40CSV2</accession>
<dbReference type="InterPro" id="IPR018392">
    <property type="entry name" value="LysM"/>
</dbReference>
<dbReference type="GO" id="GO:0005506">
    <property type="term" value="F:iron ion binding"/>
    <property type="evidence" value="ECO:0007669"/>
    <property type="project" value="InterPro"/>
</dbReference>
<gene>
    <name evidence="1" type="ORF">B0T16DRAFT_457385</name>
</gene>
<dbReference type="InterPro" id="IPR001128">
    <property type="entry name" value="Cyt_P450"/>
</dbReference>
<keyword evidence="2" id="KW-1185">Reference proteome</keyword>
<dbReference type="EMBL" id="JAULSV010000003">
    <property type="protein sequence ID" value="KAK0650030.1"/>
    <property type="molecule type" value="Genomic_DNA"/>
</dbReference>
<dbReference type="AlphaFoldDB" id="A0AA40CSV2"/>
<evidence type="ECO:0000313" key="1">
    <source>
        <dbReference type="EMBL" id="KAK0650030.1"/>
    </source>
</evidence>
<reference evidence="1" key="1">
    <citation type="submission" date="2023-06" db="EMBL/GenBank/DDBJ databases">
        <title>Genome-scale phylogeny and comparative genomics of the fungal order Sordariales.</title>
        <authorList>
            <consortium name="Lawrence Berkeley National Laboratory"/>
            <person name="Hensen N."/>
            <person name="Bonometti L."/>
            <person name="Westerberg I."/>
            <person name="Brannstrom I.O."/>
            <person name="Guillou S."/>
            <person name="Cros-Aarteil S."/>
            <person name="Calhoun S."/>
            <person name="Haridas S."/>
            <person name="Kuo A."/>
            <person name="Mondo S."/>
            <person name="Pangilinan J."/>
            <person name="Riley R."/>
            <person name="Labutti K."/>
            <person name="Andreopoulos B."/>
            <person name="Lipzen A."/>
            <person name="Chen C."/>
            <person name="Yanf M."/>
            <person name="Daum C."/>
            <person name="Ng V."/>
            <person name="Clum A."/>
            <person name="Steindorff A."/>
            <person name="Ohm R."/>
            <person name="Martin F."/>
            <person name="Silar P."/>
            <person name="Natvig D."/>
            <person name="Lalanne C."/>
            <person name="Gautier V."/>
            <person name="Ament-Velasquez S.L."/>
            <person name="Kruys A."/>
            <person name="Hutchinson M.I."/>
            <person name="Powell A.J."/>
            <person name="Barry K."/>
            <person name="Miller A.N."/>
            <person name="Grigoriev I.V."/>
            <person name="Debuchy R."/>
            <person name="Gladieux P."/>
            <person name="Thoren M.H."/>
            <person name="Johannesson H."/>
        </authorList>
    </citation>
    <scope>NUCLEOTIDE SEQUENCE</scope>
    <source>
        <strain evidence="1">SMH2532-1</strain>
    </source>
</reference>
<proteinExistence type="predicted"/>
<dbReference type="InterPro" id="IPR036396">
    <property type="entry name" value="Cyt_P450_sf"/>
</dbReference>
<dbReference type="Proteomes" id="UP001174936">
    <property type="component" value="Unassembled WGS sequence"/>
</dbReference>
<organism evidence="1 2">
    <name type="scientific">Cercophora newfieldiana</name>
    <dbReference type="NCBI Taxonomy" id="92897"/>
    <lineage>
        <taxon>Eukaryota</taxon>
        <taxon>Fungi</taxon>
        <taxon>Dikarya</taxon>
        <taxon>Ascomycota</taxon>
        <taxon>Pezizomycotina</taxon>
        <taxon>Sordariomycetes</taxon>
        <taxon>Sordariomycetidae</taxon>
        <taxon>Sordariales</taxon>
        <taxon>Lasiosphaeriaceae</taxon>
        <taxon>Cercophora</taxon>
    </lineage>
</organism>
<name>A0AA40CSV2_9PEZI</name>